<dbReference type="SUPFAM" id="SSF56059">
    <property type="entry name" value="Glutathione synthetase ATP-binding domain-like"/>
    <property type="match status" value="1"/>
</dbReference>
<protein>
    <submittedName>
        <fullName evidence="1">Glycosyltransferase family 2 protein</fullName>
    </submittedName>
</protein>
<keyword evidence="1" id="KW-0808">Transferase</keyword>
<evidence type="ECO:0000313" key="1">
    <source>
        <dbReference type="EMBL" id="QNN69993.1"/>
    </source>
</evidence>
<sequence length="649" mass="70839">MQQLVPGDDHRLLVLHGQLVAATRRNPPTIVGDGRASVAQLVARLNANRLADPMTARYLQQVKRELLIDRYLAAQGLDWNAIPTVDRRVALRGNANVSTGGGATDVLQQVHPHIRRMAEAIAANLGMASIGIDYLCSDISLSPEVAGGAIIEVNTTPGLDLHLADHGYSEEALGALVLGDGLGAIATVVVVDDDASSLRALATADFQVPGLGIVGNEWATLDGLQLTLAESGLHDRTARMLAQRSCNALLVLATVESIAREGFPVPASTLTLWCSENQGQGTLPAWGAARRCSMELQEVAAPSADAGLQSIARALTVAPMLPRAPSLRRDAQLRTLRRHRDTGGPAVFAIMRNESCLLPHFLDHYRALGVEDFHILDDNSSDGTREFLLEQPDCTVWATPAGFSEMLANGEKLLHHVRNAIPATLGTDRWVVGVDADEFLLLPSRFDGLLGAHGLLAHLDRQGWPCMLAEMVELYPRRLCDAFHVPLDAPPLQAPLWFDQDPTFERRDDGRPKKRAAGIRWRLQQMLLERHPTRHRAIYEGQNYALPALWKTPLAKTGNGVVYLNAHSCNRTPPSSMQLALAHLKYGPDLRPRVRDSLATKSHFMGSIEYRLLDAALELLADEDLLCEKSRVYEGGASLERAGMMFVKN</sequence>
<proteinExistence type="predicted"/>
<gene>
    <name evidence="1" type="ORF">H9L16_15385</name>
</gene>
<dbReference type="KEGG" id="tcn:H9L16_15385"/>
<dbReference type="GO" id="GO:0016740">
    <property type="term" value="F:transferase activity"/>
    <property type="evidence" value="ECO:0007669"/>
    <property type="project" value="UniProtKB-KW"/>
</dbReference>
<dbReference type="Gene3D" id="3.30.470.20">
    <property type="entry name" value="ATP-grasp fold, B domain"/>
    <property type="match status" value="1"/>
</dbReference>
<dbReference type="Pfam" id="PF13704">
    <property type="entry name" value="Glyco_tranf_2_4"/>
    <property type="match status" value="1"/>
</dbReference>
<dbReference type="Proteomes" id="UP000515804">
    <property type="component" value="Chromosome"/>
</dbReference>
<name>A0A7G9SQ68_9GAMM</name>
<dbReference type="EMBL" id="CP060719">
    <property type="protein sequence ID" value="QNN69993.1"/>
    <property type="molecule type" value="Genomic_DNA"/>
</dbReference>
<dbReference type="AlphaFoldDB" id="A0A7G9SQ68"/>
<organism evidence="1 2">
    <name type="scientific">Thermomonas carbonis</name>
    <dbReference type="NCBI Taxonomy" id="1463158"/>
    <lineage>
        <taxon>Bacteria</taxon>
        <taxon>Pseudomonadati</taxon>
        <taxon>Pseudomonadota</taxon>
        <taxon>Gammaproteobacteria</taxon>
        <taxon>Lysobacterales</taxon>
        <taxon>Lysobacteraceae</taxon>
        <taxon>Thermomonas</taxon>
    </lineage>
</organism>
<reference evidence="1 2" key="1">
    <citation type="submission" date="2020-08" db="EMBL/GenBank/DDBJ databases">
        <title>Genome sequence of Thermomonas carbonis KCTC 42013T.</title>
        <authorList>
            <person name="Hyun D.-W."/>
            <person name="Bae J.-W."/>
        </authorList>
    </citation>
    <scope>NUCLEOTIDE SEQUENCE [LARGE SCALE GENOMIC DNA]</scope>
    <source>
        <strain evidence="1 2">KCTC 42013</strain>
    </source>
</reference>
<keyword evidence="2" id="KW-1185">Reference proteome</keyword>
<dbReference type="RefSeq" id="WP_187552510.1">
    <property type="nucleotide sequence ID" value="NZ_BMZL01000001.1"/>
</dbReference>
<accession>A0A7G9SQ68</accession>
<evidence type="ECO:0000313" key="2">
    <source>
        <dbReference type="Proteomes" id="UP000515804"/>
    </source>
</evidence>